<comment type="caution">
    <text evidence="10">The sequence shown here is derived from an EMBL/GenBank/DDBJ whole genome shotgun (WGS) entry which is preliminary data.</text>
</comment>
<protein>
    <recommendedName>
        <fullName evidence="5">Phosphate acetyltransferase</fullName>
        <ecNumber evidence="4">2.3.1.8</ecNumber>
    </recommendedName>
    <alternativeName>
        <fullName evidence="8">Phosphotransacetylase</fullName>
    </alternativeName>
</protein>
<proteinExistence type="inferred from homology"/>
<sequence>MELMDQIIARAKEDMQRIVLPEGTEPRTLTAADKLIADKVVRPILLGKHDEIIAKAKELGLTNIEKSEIINPIDSKKRASYVDLLVELRKSKGLTREEAEKLVNDPLYYGCLMVKAGDADGFVAGAISYTKDVLRPALQIIKTKPGIKCVSGAFLLLTNSPYGDNGFVLVADVAVTPRPTAQEMAEIAVCSAETARDVCGIDPRVALLSYSTLGSGKGDDVDKVVEATRIAKEMAPNLAIDGELQADAALVESIGKLKAPNSKVAGRANVLVFPSLEVGNIAYKMVERLGGATTIGPVFQGMGAPVNDLSRGCAAIDIYNLVAMTANQAISLKKSNKK</sequence>
<accession>A0ABQ0E1T0</accession>
<dbReference type="PIRSF" id="PIRSF000428">
    <property type="entry name" value="P_Ac_trans"/>
    <property type="match status" value="1"/>
</dbReference>
<evidence type="ECO:0000256" key="7">
    <source>
        <dbReference type="ARBA" id="ARBA00023315"/>
    </source>
</evidence>
<comment type="similarity">
    <text evidence="3">Belongs to the phosphate acetyltransferase and butyryltransferase family.</text>
</comment>
<keyword evidence="7" id="KW-0012">Acyltransferase</keyword>
<feature type="domain" description="Phosphate acetyl/butaryl transferase" evidence="9">
    <location>
        <begin position="3"/>
        <end position="326"/>
    </location>
</feature>
<dbReference type="RefSeq" id="WP_411915451.1">
    <property type="nucleotide sequence ID" value="NZ_BAAFSF010000001.1"/>
</dbReference>
<dbReference type="NCBIfam" id="TIGR00651">
    <property type="entry name" value="pta"/>
    <property type="match status" value="1"/>
</dbReference>
<dbReference type="Gene3D" id="3.40.50.10950">
    <property type="match status" value="1"/>
</dbReference>
<keyword evidence="6" id="KW-0808">Transferase</keyword>
<dbReference type="InterPro" id="IPR042113">
    <property type="entry name" value="P_AcTrfase_dom1"/>
</dbReference>
<dbReference type="NCBIfam" id="NF007233">
    <property type="entry name" value="PRK09653.1"/>
    <property type="match status" value="1"/>
</dbReference>
<dbReference type="InterPro" id="IPR002505">
    <property type="entry name" value="PTA_PTB"/>
</dbReference>
<keyword evidence="11" id="KW-1185">Reference proteome</keyword>
<dbReference type="InterPro" id="IPR004614">
    <property type="entry name" value="P_AcTrfase"/>
</dbReference>
<dbReference type="PANTHER" id="PTHR43356">
    <property type="entry name" value="PHOSPHATE ACETYLTRANSFERASE"/>
    <property type="match status" value="1"/>
</dbReference>
<reference evidence="10 11" key="1">
    <citation type="journal article" date="2025" name="Int. J. Syst. Evol. Microbiol.">
        <title>Desulfovibrio falkowii sp. nov., Porphyromonas miyakawae sp. nov., Mediterraneibacter flintii sp. nov. and Owariibacterium komagatae gen. nov., sp. nov., isolated from human faeces.</title>
        <authorList>
            <person name="Hamaguchi T."/>
            <person name="Ohara M."/>
            <person name="Hisatomi A."/>
            <person name="Sekiguchi K."/>
            <person name="Takeda J.I."/>
            <person name="Ueyama J."/>
            <person name="Ito M."/>
            <person name="Nishiwaki H."/>
            <person name="Ogi T."/>
            <person name="Hirayama M."/>
            <person name="Ohkuma M."/>
            <person name="Sakamoto M."/>
            <person name="Ohno K."/>
        </authorList>
    </citation>
    <scope>NUCLEOTIDE SEQUENCE [LARGE SCALE GENOMIC DNA]</scope>
    <source>
        <strain evidence="10 11">13CB11C</strain>
    </source>
</reference>
<evidence type="ECO:0000259" key="9">
    <source>
        <dbReference type="Pfam" id="PF01515"/>
    </source>
</evidence>
<evidence type="ECO:0000313" key="11">
    <source>
        <dbReference type="Proteomes" id="UP001628220"/>
    </source>
</evidence>
<dbReference type="PANTHER" id="PTHR43356:SF3">
    <property type="entry name" value="PHOSPHATE ACETYLTRANSFERASE"/>
    <property type="match status" value="1"/>
</dbReference>
<dbReference type="SUPFAM" id="SSF53659">
    <property type="entry name" value="Isocitrate/Isopropylmalate dehydrogenase-like"/>
    <property type="match status" value="1"/>
</dbReference>
<dbReference type="Gene3D" id="3.40.50.10750">
    <property type="entry name" value="Isocitrate/Isopropylmalate dehydrogenase-like"/>
    <property type="match status" value="1"/>
</dbReference>
<dbReference type="EC" id="2.3.1.8" evidence="4"/>
<dbReference type="InterPro" id="IPR050500">
    <property type="entry name" value="Phos_Acetyltrans/Butyryltrans"/>
</dbReference>
<evidence type="ECO:0000256" key="5">
    <source>
        <dbReference type="ARBA" id="ARBA00021528"/>
    </source>
</evidence>
<evidence type="ECO:0000256" key="8">
    <source>
        <dbReference type="ARBA" id="ARBA00031108"/>
    </source>
</evidence>
<evidence type="ECO:0000313" key="10">
    <source>
        <dbReference type="EMBL" id="GAB1251648.1"/>
    </source>
</evidence>
<dbReference type="Pfam" id="PF01515">
    <property type="entry name" value="PTA_PTB"/>
    <property type="match status" value="1"/>
</dbReference>
<dbReference type="EMBL" id="BAAFSF010000001">
    <property type="protein sequence ID" value="GAB1251648.1"/>
    <property type="molecule type" value="Genomic_DNA"/>
</dbReference>
<comment type="catalytic activity">
    <reaction evidence="1">
        <text>acetyl-CoA + phosphate = acetyl phosphate + CoA</text>
        <dbReference type="Rhea" id="RHEA:19521"/>
        <dbReference type="ChEBI" id="CHEBI:22191"/>
        <dbReference type="ChEBI" id="CHEBI:43474"/>
        <dbReference type="ChEBI" id="CHEBI:57287"/>
        <dbReference type="ChEBI" id="CHEBI:57288"/>
        <dbReference type="EC" id="2.3.1.8"/>
    </reaction>
</comment>
<evidence type="ECO:0000256" key="1">
    <source>
        <dbReference type="ARBA" id="ARBA00000705"/>
    </source>
</evidence>
<dbReference type="InterPro" id="IPR012147">
    <property type="entry name" value="P_Ac_Bu_trans"/>
</dbReference>
<gene>
    <name evidence="10" type="primary">pta</name>
    <name evidence="10" type="ORF">Tsumi_07520</name>
</gene>
<evidence type="ECO:0000256" key="6">
    <source>
        <dbReference type="ARBA" id="ARBA00022679"/>
    </source>
</evidence>
<evidence type="ECO:0000256" key="4">
    <source>
        <dbReference type="ARBA" id="ARBA00012707"/>
    </source>
</evidence>
<organism evidence="10 11">
    <name type="scientific">Porphyromonas miyakawae</name>
    <dbReference type="NCBI Taxonomy" id="3137470"/>
    <lineage>
        <taxon>Bacteria</taxon>
        <taxon>Pseudomonadati</taxon>
        <taxon>Bacteroidota</taxon>
        <taxon>Bacteroidia</taxon>
        <taxon>Bacteroidales</taxon>
        <taxon>Porphyromonadaceae</taxon>
        <taxon>Porphyromonas</taxon>
    </lineage>
</organism>
<dbReference type="Proteomes" id="UP001628220">
    <property type="component" value="Unassembled WGS sequence"/>
</dbReference>
<evidence type="ECO:0000256" key="3">
    <source>
        <dbReference type="ARBA" id="ARBA00005656"/>
    </source>
</evidence>
<dbReference type="InterPro" id="IPR042112">
    <property type="entry name" value="P_AcTrfase_dom2"/>
</dbReference>
<name>A0ABQ0E1T0_9PORP</name>
<evidence type="ECO:0000256" key="2">
    <source>
        <dbReference type="ARBA" id="ARBA00004989"/>
    </source>
</evidence>
<comment type="pathway">
    <text evidence="2">Metabolic intermediate biosynthesis; acetyl-CoA biosynthesis; acetyl-CoA from acetate: step 2/2.</text>
</comment>